<feature type="signal peptide" evidence="2">
    <location>
        <begin position="1"/>
        <end position="19"/>
    </location>
</feature>
<feature type="chain" id="PRO_5012474144" description="Ferritin-like diiron domain-containing protein" evidence="2">
    <location>
        <begin position="20"/>
        <end position="339"/>
    </location>
</feature>
<accession>A0A2C5ZDB0</accession>
<protein>
    <recommendedName>
        <fullName evidence="5">Ferritin-like diiron domain-containing protein</fullName>
    </recommendedName>
</protein>
<dbReference type="InterPro" id="IPR009078">
    <property type="entry name" value="Ferritin-like_SF"/>
</dbReference>
<dbReference type="AlphaFoldDB" id="A0A2C5ZDB0"/>
<evidence type="ECO:0000256" key="2">
    <source>
        <dbReference type="SAM" id="SignalP"/>
    </source>
</evidence>
<dbReference type="EMBL" id="NJES01000120">
    <property type="protein sequence ID" value="PHH77414.1"/>
    <property type="molecule type" value="Genomic_DNA"/>
</dbReference>
<reference evidence="3 4" key="1">
    <citation type="submission" date="2017-06" db="EMBL/GenBank/DDBJ databases">
        <title>Ant-infecting Ophiocordyceps genomes reveal a high diversity of potential behavioral manipulation genes and a possible major role for enterotoxins.</title>
        <authorList>
            <person name="De Bekker C."/>
            <person name="Evans H.C."/>
            <person name="Brachmann A."/>
            <person name="Hughes D.P."/>
        </authorList>
    </citation>
    <scope>NUCLEOTIDE SEQUENCE [LARGE SCALE GENOMIC DNA]</scope>
    <source>
        <strain evidence="3 4">Map16</strain>
    </source>
</reference>
<keyword evidence="2" id="KW-0732">Signal</keyword>
<evidence type="ECO:0000313" key="4">
    <source>
        <dbReference type="Proteomes" id="UP000226431"/>
    </source>
</evidence>
<dbReference type="Proteomes" id="UP000226431">
    <property type="component" value="Unassembled WGS sequence"/>
</dbReference>
<comment type="caution">
    <text evidence="3">The sequence shown here is derived from an EMBL/GenBank/DDBJ whole genome shotgun (WGS) entry which is preliminary data.</text>
</comment>
<proteinExistence type="predicted"/>
<keyword evidence="4" id="KW-1185">Reference proteome</keyword>
<dbReference type="OrthoDB" id="1001765at2759"/>
<evidence type="ECO:0000313" key="3">
    <source>
        <dbReference type="EMBL" id="PHH77414.1"/>
    </source>
</evidence>
<organism evidence="3 4">
    <name type="scientific">Ophiocordyceps camponoti-rufipedis</name>
    <dbReference type="NCBI Taxonomy" id="2004952"/>
    <lineage>
        <taxon>Eukaryota</taxon>
        <taxon>Fungi</taxon>
        <taxon>Dikarya</taxon>
        <taxon>Ascomycota</taxon>
        <taxon>Pezizomycotina</taxon>
        <taxon>Sordariomycetes</taxon>
        <taxon>Hypocreomycetidae</taxon>
        <taxon>Hypocreales</taxon>
        <taxon>Ophiocordycipitaceae</taxon>
        <taxon>Ophiocordyceps</taxon>
    </lineage>
</organism>
<dbReference type="SUPFAM" id="SSF47240">
    <property type="entry name" value="Ferritin-like"/>
    <property type="match status" value="1"/>
</dbReference>
<feature type="region of interest" description="Disordered" evidence="1">
    <location>
        <begin position="221"/>
        <end position="247"/>
    </location>
</feature>
<sequence length="339" mass="35683">MVSFTTSLTALVLAAAACARPTPVTLKPRQAAAPGDANMDVLVAKFALTLEELESAFYREAISKNSQPLSNNLLRRAKTVQTRSLNDKQIALMEKIFQTEDAHATALQQALSAAGGPVLRPCKYKFDTSSAATILQTATLLEEVGQAAYQGAAPLLQDKALLAKAASILTVEAQHSTVLRVLGGRDPVPRAFTNSLNPPEVSTLIEGFIESCEDASNPLKLVPPNPQLQLQPSAGPPPNGNNNPLNQAGVQAATFLRFAIASGGEAAVARQATGAALPSINEAKFCVFPGGSPDQTRFVDYSEPQGCQRPDDLVLPGLVMLARERDVGTVIAGPVPILN</sequence>
<dbReference type="InterPro" id="IPR012347">
    <property type="entry name" value="Ferritin-like"/>
</dbReference>
<dbReference type="Gene3D" id="1.20.1260.10">
    <property type="match status" value="1"/>
</dbReference>
<gene>
    <name evidence="3" type="ORF">CDD80_649</name>
</gene>
<dbReference type="STRING" id="2004952.A0A2C5ZDB0"/>
<dbReference type="Pfam" id="PF13668">
    <property type="entry name" value="Ferritin_2"/>
    <property type="match status" value="1"/>
</dbReference>
<name>A0A2C5ZDB0_9HYPO</name>
<evidence type="ECO:0008006" key="5">
    <source>
        <dbReference type="Google" id="ProtNLM"/>
    </source>
</evidence>
<evidence type="ECO:0000256" key="1">
    <source>
        <dbReference type="SAM" id="MobiDB-lite"/>
    </source>
</evidence>